<dbReference type="PATRIC" id="fig|1125718.3.peg.2885"/>
<comment type="caution">
    <text evidence="1">The sequence shown here is derived from an EMBL/GenBank/DDBJ whole genome shotgun (WGS) entry which is preliminary data.</text>
</comment>
<keyword evidence="2" id="KW-1185">Reference proteome</keyword>
<dbReference type="AlphaFoldDB" id="J0MUW1"/>
<evidence type="ECO:0000313" key="1">
    <source>
        <dbReference type="EMBL" id="EJF35862.1"/>
    </source>
</evidence>
<dbReference type="RefSeq" id="WP_008734100.1">
    <property type="nucleotide sequence ID" value="NZ_AKFT01000225.1"/>
</dbReference>
<dbReference type="Proteomes" id="UP000002941">
    <property type="component" value="Unassembled WGS sequence"/>
</dbReference>
<organism evidence="1 2">
    <name type="scientific">Actinomyces massiliensis F0489</name>
    <dbReference type="NCBI Taxonomy" id="1125718"/>
    <lineage>
        <taxon>Bacteria</taxon>
        <taxon>Bacillati</taxon>
        <taxon>Actinomycetota</taxon>
        <taxon>Actinomycetes</taxon>
        <taxon>Actinomycetales</taxon>
        <taxon>Actinomycetaceae</taxon>
        <taxon>Actinomyces</taxon>
    </lineage>
</organism>
<evidence type="ECO:0008006" key="3">
    <source>
        <dbReference type="Google" id="ProtNLM"/>
    </source>
</evidence>
<dbReference type="OrthoDB" id="4774741at2"/>
<protein>
    <recommendedName>
        <fullName evidence="3">HTH HARE-type domain-containing protein</fullName>
    </recommendedName>
</protein>
<dbReference type="eggNOG" id="ENOG5032AM2">
    <property type="taxonomic scope" value="Bacteria"/>
</dbReference>
<proteinExistence type="predicted"/>
<evidence type="ECO:0000313" key="2">
    <source>
        <dbReference type="Proteomes" id="UP000002941"/>
    </source>
</evidence>
<accession>J0MUW1</accession>
<name>J0MUW1_9ACTO</name>
<gene>
    <name evidence="1" type="ORF">HMPREF1318_2438</name>
</gene>
<sequence length="81" mass="9065">MSKRSRRPHNELKNAMRAFLATLDGGHASIAEIKEAIRPVVGTAPDSSYRSALQDERYFERVSRGVFRLRPSDRGDHVGAV</sequence>
<reference evidence="1 2" key="1">
    <citation type="submission" date="2012-05" db="EMBL/GenBank/DDBJ databases">
        <authorList>
            <person name="Harkins D.M."/>
            <person name="Madupu R."/>
            <person name="Durkin A.S."/>
            <person name="Torralba M."/>
            <person name="Methe B."/>
            <person name="Sutton G.G."/>
            <person name="Nelson K.E."/>
        </authorList>
    </citation>
    <scope>NUCLEOTIDE SEQUENCE [LARGE SCALE GENOMIC DNA]</scope>
    <source>
        <strain evidence="1 2">F0489</strain>
    </source>
</reference>
<dbReference type="EMBL" id="AKFT01000225">
    <property type="protein sequence ID" value="EJF35862.1"/>
    <property type="molecule type" value="Genomic_DNA"/>
</dbReference>